<gene>
    <name evidence="3" type="ORF">PV08_09746</name>
</gene>
<dbReference type="OrthoDB" id="62798at2759"/>
<dbReference type="HOGENOM" id="CLU_025224_1_1_1"/>
<dbReference type="InterPro" id="IPR046985">
    <property type="entry name" value="IP5"/>
</dbReference>
<accession>A0A0D2BMW5</accession>
<dbReference type="SMART" id="SM00128">
    <property type="entry name" value="IPPc"/>
    <property type="match status" value="1"/>
</dbReference>
<dbReference type="STRING" id="91928.A0A0D2BMW5"/>
<evidence type="ECO:0000313" key="3">
    <source>
        <dbReference type="EMBL" id="KIW12469.1"/>
    </source>
</evidence>
<feature type="domain" description="Inositol polyphosphate-related phosphatase" evidence="2">
    <location>
        <begin position="1"/>
        <end position="362"/>
    </location>
</feature>
<dbReference type="PANTHER" id="PTHR11200">
    <property type="entry name" value="INOSITOL 5-PHOSPHATASE"/>
    <property type="match status" value="1"/>
</dbReference>
<dbReference type="GO" id="GO:0046856">
    <property type="term" value="P:phosphatidylinositol dephosphorylation"/>
    <property type="evidence" value="ECO:0007669"/>
    <property type="project" value="InterPro"/>
</dbReference>
<sequence length="427" mass="47239">MALSLYLLTFNCGRALVQPDVFGPYLFDALTPASQPPEIVVLSLQEIAPISYSFLGGSFLTPYFNALRQAVKSSSKNRDHSYVNVVTRNLGMTALMVFARDDVADNFTWLQTAGVGLGVSEMGNKGAVGVRLGYKVPDGQELQLTFVSAHLAPMEDGLEQRNEDYKNIVQRLVFVPDQDRKAVRQDEQSEDAPLLQGTTTDPPQNTISESGIYSPKSYLFFAGDLNYRTSLLQPSPLDVKQRFPQPTQDEDDPKHFRHLLAEDQLTQQVKAGNTLHGLTEAPITFPPTYKYAHKGDKPVILDGEGDWAWATHRWPSWCDRILFKNGHGVQATPQKYTCLPLFATSDHRPVALSATVPFKAASDAGQADRAPFEIDTSWKIRRTMARRKELAVGILAYLTLTREGNGLLAASVIGAIGGWLIIRSMLV</sequence>
<dbReference type="SUPFAM" id="SSF56219">
    <property type="entry name" value="DNase I-like"/>
    <property type="match status" value="1"/>
</dbReference>
<feature type="compositionally biased region" description="Polar residues" evidence="1">
    <location>
        <begin position="196"/>
        <end position="210"/>
    </location>
</feature>
<dbReference type="Gene3D" id="3.60.10.10">
    <property type="entry name" value="Endonuclease/exonuclease/phosphatase"/>
    <property type="match status" value="1"/>
</dbReference>
<dbReference type="GO" id="GO:0004439">
    <property type="term" value="F:phosphatidylinositol-4,5-bisphosphate 5-phosphatase activity"/>
    <property type="evidence" value="ECO:0007669"/>
    <property type="project" value="TreeGrafter"/>
</dbReference>
<dbReference type="EMBL" id="KN847498">
    <property type="protein sequence ID" value="KIW12469.1"/>
    <property type="molecule type" value="Genomic_DNA"/>
</dbReference>
<proteinExistence type="predicted"/>
<reference evidence="3 4" key="1">
    <citation type="submission" date="2015-01" db="EMBL/GenBank/DDBJ databases">
        <title>The Genome Sequence of Exophiala spinifera CBS89968.</title>
        <authorList>
            <consortium name="The Broad Institute Genomics Platform"/>
            <person name="Cuomo C."/>
            <person name="de Hoog S."/>
            <person name="Gorbushina A."/>
            <person name="Stielow B."/>
            <person name="Teixiera M."/>
            <person name="Abouelleil A."/>
            <person name="Chapman S.B."/>
            <person name="Priest M."/>
            <person name="Young S.K."/>
            <person name="Wortman J."/>
            <person name="Nusbaum C."/>
            <person name="Birren B."/>
        </authorList>
    </citation>
    <scope>NUCLEOTIDE SEQUENCE [LARGE SCALE GENOMIC DNA]</scope>
    <source>
        <strain evidence="3 4">CBS 89968</strain>
    </source>
</reference>
<evidence type="ECO:0000256" key="1">
    <source>
        <dbReference type="SAM" id="MobiDB-lite"/>
    </source>
</evidence>
<dbReference type="GeneID" id="27336829"/>
<dbReference type="InterPro" id="IPR036691">
    <property type="entry name" value="Endo/exonu/phosph_ase_sf"/>
</dbReference>
<evidence type="ECO:0000259" key="2">
    <source>
        <dbReference type="SMART" id="SM00128"/>
    </source>
</evidence>
<dbReference type="AlphaFoldDB" id="A0A0D2BMW5"/>
<dbReference type="RefSeq" id="XP_016232685.1">
    <property type="nucleotide sequence ID" value="XM_016384062.1"/>
</dbReference>
<protein>
    <recommendedName>
        <fullName evidence="2">Inositol polyphosphate-related phosphatase domain-containing protein</fullName>
    </recommendedName>
</protein>
<dbReference type="InterPro" id="IPR000300">
    <property type="entry name" value="IPPc"/>
</dbReference>
<keyword evidence="4" id="KW-1185">Reference proteome</keyword>
<feature type="region of interest" description="Disordered" evidence="1">
    <location>
        <begin position="179"/>
        <end position="210"/>
    </location>
</feature>
<name>A0A0D2BMW5_9EURO</name>
<organism evidence="3 4">
    <name type="scientific">Exophiala spinifera</name>
    <dbReference type="NCBI Taxonomy" id="91928"/>
    <lineage>
        <taxon>Eukaryota</taxon>
        <taxon>Fungi</taxon>
        <taxon>Dikarya</taxon>
        <taxon>Ascomycota</taxon>
        <taxon>Pezizomycotina</taxon>
        <taxon>Eurotiomycetes</taxon>
        <taxon>Chaetothyriomycetidae</taxon>
        <taxon>Chaetothyriales</taxon>
        <taxon>Herpotrichiellaceae</taxon>
        <taxon>Exophiala</taxon>
    </lineage>
</organism>
<evidence type="ECO:0000313" key="4">
    <source>
        <dbReference type="Proteomes" id="UP000053328"/>
    </source>
</evidence>
<dbReference type="PANTHER" id="PTHR11200:SF286">
    <property type="entry name" value="5-PHOSPHATASE, PUTATIVE (AFU_ORTHOLOGUE AFUA_5G07600)-RELATED"/>
    <property type="match status" value="1"/>
</dbReference>
<dbReference type="Proteomes" id="UP000053328">
    <property type="component" value="Unassembled WGS sequence"/>
</dbReference>
<dbReference type="VEuPathDB" id="FungiDB:PV08_09746"/>
<dbReference type="Pfam" id="PF22669">
    <property type="entry name" value="Exo_endo_phos2"/>
    <property type="match status" value="1"/>
</dbReference>